<protein>
    <submittedName>
        <fullName evidence="1">Uncharacterized protein</fullName>
    </submittedName>
</protein>
<dbReference type="RefSeq" id="WP_213304563.1">
    <property type="nucleotide sequence ID" value="NZ_JAGYVZ010000019.1"/>
</dbReference>
<proteinExistence type="predicted"/>
<gene>
    <name evidence="1" type="ORF">KHA90_18720</name>
</gene>
<dbReference type="Proteomes" id="UP000722625">
    <property type="component" value="Unassembled WGS sequence"/>
</dbReference>
<evidence type="ECO:0000313" key="1">
    <source>
        <dbReference type="EMBL" id="MBS7233060.1"/>
    </source>
</evidence>
<name>A0ABS5PGJ2_9FLAO</name>
<accession>A0ABS5PGJ2</accession>
<reference evidence="1 2" key="1">
    <citation type="journal article" date="2018" name="Int. J. Syst. Evol. Microbiol.">
        <title>Flavobacterium chryseum sp. nov. and Flavobacterium psychroterrae sp. nov., novel environmental bacteria isolated from Antarctica.</title>
        <authorList>
            <person name="Kralova S."/>
            <person name="Svec P."/>
            <person name="Busse H.J."/>
            <person name="Stankova E."/>
            <person name="Vaczi P."/>
            <person name="Sedlacek I."/>
        </authorList>
    </citation>
    <scope>NUCLEOTIDE SEQUENCE [LARGE SCALE GENOMIC DNA]</scope>
    <source>
        <strain evidence="1 2">CCM 8827</strain>
    </source>
</reference>
<organism evidence="1 2">
    <name type="scientific">Flavobacterium psychroterrae</name>
    <dbReference type="NCBI Taxonomy" id="2133767"/>
    <lineage>
        <taxon>Bacteria</taxon>
        <taxon>Pseudomonadati</taxon>
        <taxon>Bacteroidota</taxon>
        <taxon>Flavobacteriia</taxon>
        <taxon>Flavobacteriales</taxon>
        <taxon>Flavobacteriaceae</taxon>
        <taxon>Flavobacterium</taxon>
    </lineage>
</organism>
<comment type="caution">
    <text evidence="1">The sequence shown here is derived from an EMBL/GenBank/DDBJ whole genome shotgun (WGS) entry which is preliminary data.</text>
</comment>
<dbReference type="EMBL" id="JAGYVZ010000019">
    <property type="protein sequence ID" value="MBS7233060.1"/>
    <property type="molecule type" value="Genomic_DNA"/>
</dbReference>
<evidence type="ECO:0000313" key="2">
    <source>
        <dbReference type="Proteomes" id="UP000722625"/>
    </source>
</evidence>
<sequence>MHLILLILDKIGPINKLYSRLDNVINANRKYIVVSDLVCLGTEVKIVKNLIQFVGGKYLGNVSIIKTETLTPQDIKKKDSTLAVFSITKENNRELNFNISTNLEYFTNE</sequence>
<keyword evidence="2" id="KW-1185">Reference proteome</keyword>